<gene>
    <name evidence="1" type="ORF">HRUBRA_02367</name>
</gene>
<reference evidence="1 2" key="1">
    <citation type="journal article" date="2014" name="Genome Announc.">
        <title>Genome Sequence of Gammaproteobacterial Pseudohaliea rubra Type Strain DSM 19751, Isolated from Coastal Seawater of the Mediterranean Sea.</title>
        <authorList>
            <person name="Spring S."/>
            <person name="Fiebig A."/>
            <person name="Riedel T."/>
            <person name="Goker M."/>
            <person name="Klenk H.P."/>
        </authorList>
    </citation>
    <scope>NUCLEOTIDE SEQUENCE [LARGE SCALE GENOMIC DNA]</scope>
    <source>
        <strain evidence="1 2">DSM 19751</strain>
    </source>
</reference>
<dbReference type="PANTHER" id="PTHR17985">
    <property type="entry name" value="SER/THR-RICH PROTEIN T10 IN DGCR REGION"/>
    <property type="match status" value="1"/>
</dbReference>
<protein>
    <recommendedName>
        <fullName evidence="3">NRDE family protein</fullName>
    </recommendedName>
</protein>
<evidence type="ECO:0000313" key="2">
    <source>
        <dbReference type="Proteomes" id="UP000029640"/>
    </source>
</evidence>
<dbReference type="Proteomes" id="UP000029640">
    <property type="component" value="Unassembled WGS sequence"/>
</dbReference>
<organism evidence="1 2">
    <name type="scientific">Pseudohaliea rubra DSM 19751</name>
    <dbReference type="NCBI Taxonomy" id="1265313"/>
    <lineage>
        <taxon>Bacteria</taxon>
        <taxon>Pseudomonadati</taxon>
        <taxon>Pseudomonadota</taxon>
        <taxon>Gammaproteobacteria</taxon>
        <taxon>Cellvibrionales</taxon>
        <taxon>Halieaceae</taxon>
        <taxon>Pseudohaliea</taxon>
    </lineage>
</organism>
<dbReference type="STRING" id="1265313.HRUBRA_02367"/>
<dbReference type="PATRIC" id="fig|1265313.6.peg.2337"/>
<dbReference type="OrthoDB" id="4380123at2"/>
<proteinExistence type="predicted"/>
<dbReference type="AlphaFoldDB" id="A0A095VNV5"/>
<comment type="caution">
    <text evidence="1">The sequence shown here is derived from an EMBL/GenBank/DDBJ whole genome shotgun (WGS) entry which is preliminary data.</text>
</comment>
<dbReference type="HOGENOM" id="CLU_047037_1_1_6"/>
<dbReference type="PANTHER" id="PTHR17985:SF8">
    <property type="entry name" value="TRANSPORT AND GOLGI ORGANIZATION PROTEIN 2 HOMOLOG"/>
    <property type="match status" value="1"/>
</dbReference>
<dbReference type="eggNOG" id="COG3332">
    <property type="taxonomic scope" value="Bacteria"/>
</dbReference>
<name>A0A095VNV5_9GAMM</name>
<dbReference type="Pfam" id="PF05742">
    <property type="entry name" value="TANGO2"/>
    <property type="match status" value="1"/>
</dbReference>
<sequence length="251" mass="26558">MCLVLLALGSRPDLPLIVAANRDEFHARPSAALHRWPGSTCLVAGRDLEAGGTWLGVDARGRFATVTNISETPAGGAFRSRGELVPGFLEGERDARTYAGTIDGDAYRAFNLLLWDGNVLLYHSNRFPARELGAGVHAVANGSLNEARFKVQRSRAGLEALLAGNKGFPEARLFDLLADCCLPEPPEERVVAGLSAAEAAALAAPFIVGERYGTRASTVVRVDAQTVTVAERRFAPGGAAAGSDRMVFGRG</sequence>
<keyword evidence="2" id="KW-1185">Reference proteome</keyword>
<dbReference type="RefSeq" id="WP_035518301.1">
    <property type="nucleotide sequence ID" value="NZ_KN234815.1"/>
</dbReference>
<dbReference type="EMBL" id="AUVB01000072">
    <property type="protein sequence ID" value="KGE03050.1"/>
    <property type="molecule type" value="Genomic_DNA"/>
</dbReference>
<evidence type="ECO:0008006" key="3">
    <source>
        <dbReference type="Google" id="ProtNLM"/>
    </source>
</evidence>
<accession>A0A095VNV5</accession>
<dbReference type="InterPro" id="IPR008551">
    <property type="entry name" value="TANGO2"/>
</dbReference>
<evidence type="ECO:0000313" key="1">
    <source>
        <dbReference type="EMBL" id="KGE03050.1"/>
    </source>
</evidence>